<organism evidence="2 3">
    <name type="scientific">Phaeocystidibacter marisrubri</name>
    <dbReference type="NCBI Taxonomy" id="1577780"/>
    <lineage>
        <taxon>Bacteria</taxon>
        <taxon>Pseudomonadati</taxon>
        <taxon>Bacteroidota</taxon>
        <taxon>Flavobacteriia</taxon>
        <taxon>Flavobacteriales</taxon>
        <taxon>Phaeocystidibacteraceae</taxon>
        <taxon>Phaeocystidibacter</taxon>
    </lineage>
</organism>
<dbReference type="RefSeq" id="WP_151691756.1">
    <property type="nucleotide sequence ID" value="NZ_BMGX01000002.1"/>
</dbReference>
<reference evidence="2 3" key="1">
    <citation type="submission" date="2019-10" db="EMBL/GenBank/DDBJ databases">
        <title>Genome sequence of Phaeocystidibacter marisrubri JCM30614 (type strain).</title>
        <authorList>
            <person name="Bowman J.P."/>
        </authorList>
    </citation>
    <scope>NUCLEOTIDE SEQUENCE [LARGE SCALE GENOMIC DNA]</scope>
    <source>
        <strain evidence="2 3">JCM 30614</strain>
    </source>
</reference>
<evidence type="ECO:0000313" key="3">
    <source>
        <dbReference type="Proteomes" id="UP000484164"/>
    </source>
</evidence>
<name>A0A6L3ZI78_9FLAO</name>
<gene>
    <name evidence="2" type="ORF">F8C82_01950</name>
</gene>
<feature type="signal peptide" evidence="1">
    <location>
        <begin position="1"/>
        <end position="30"/>
    </location>
</feature>
<keyword evidence="1" id="KW-0732">Signal</keyword>
<accession>A0A6L3ZI78</accession>
<proteinExistence type="predicted"/>
<keyword evidence="3" id="KW-1185">Reference proteome</keyword>
<dbReference type="Proteomes" id="UP000484164">
    <property type="component" value="Unassembled WGS sequence"/>
</dbReference>
<dbReference type="OrthoDB" id="2582440at2"/>
<dbReference type="EMBL" id="WBVQ01000001">
    <property type="protein sequence ID" value="KAB2817185.1"/>
    <property type="molecule type" value="Genomic_DNA"/>
</dbReference>
<feature type="chain" id="PRO_5026698306" evidence="1">
    <location>
        <begin position="31"/>
        <end position="219"/>
    </location>
</feature>
<dbReference type="AlphaFoldDB" id="A0A6L3ZI78"/>
<evidence type="ECO:0000313" key="2">
    <source>
        <dbReference type="EMBL" id="KAB2817185.1"/>
    </source>
</evidence>
<sequence>MRTLTTLNSNWKSTAFFVGLFWLISVAASAQVTTTDTLCVESQDVTYGITGADPTSTFAWGFASGYTPLGTIDNSVSSNNSTIEIDWGSADGSTRIYAIEQSADGCYGDTVYLDIILNPLPTIALTGDQVCENDSSSVNFTLTGTAPWDIVLSDGTNTYNYQVSNANATVKVAAFAPGTTSISVVSVSDANGCSGDVTGVTPATVTINAKPTTGGIFHY</sequence>
<protein>
    <submittedName>
        <fullName evidence="2">Uncharacterized protein</fullName>
    </submittedName>
</protein>
<comment type="caution">
    <text evidence="2">The sequence shown here is derived from an EMBL/GenBank/DDBJ whole genome shotgun (WGS) entry which is preliminary data.</text>
</comment>
<evidence type="ECO:0000256" key="1">
    <source>
        <dbReference type="SAM" id="SignalP"/>
    </source>
</evidence>